<dbReference type="GO" id="GO:0046872">
    <property type="term" value="F:metal ion binding"/>
    <property type="evidence" value="ECO:0007669"/>
    <property type="project" value="UniProtKB-KW"/>
</dbReference>
<comment type="similarity">
    <text evidence="1 11">Belongs to the DnaX/STICHEL family.</text>
</comment>
<evidence type="ECO:0000256" key="4">
    <source>
        <dbReference type="ARBA" id="ARBA00022705"/>
    </source>
</evidence>
<accession>A0A0A0F424</accession>
<evidence type="ECO:0000256" key="12">
    <source>
        <dbReference type="SAM" id="MobiDB-lite"/>
    </source>
</evidence>
<dbReference type="SUPFAM" id="SSF48019">
    <property type="entry name" value="post-AAA+ oligomerization domain-like"/>
    <property type="match status" value="1"/>
</dbReference>
<feature type="compositionally biased region" description="Basic and acidic residues" evidence="12">
    <location>
        <begin position="552"/>
        <end position="566"/>
    </location>
</feature>
<dbReference type="InterPro" id="IPR038249">
    <property type="entry name" value="PolIII_tau_V_sf"/>
</dbReference>
<protein>
    <recommendedName>
        <fullName evidence="11">DNA polymerase III subunit gamma/tau</fullName>
        <ecNumber evidence="11">2.7.7.7</ecNumber>
    </recommendedName>
</protein>
<evidence type="ECO:0000259" key="13">
    <source>
        <dbReference type="SMART" id="SM00382"/>
    </source>
</evidence>
<dbReference type="FunFam" id="3.40.50.300:FF:000014">
    <property type="entry name" value="DNA polymerase III subunit gamma/tau"/>
    <property type="match status" value="1"/>
</dbReference>
<evidence type="ECO:0000256" key="11">
    <source>
        <dbReference type="RuleBase" id="RU364063"/>
    </source>
</evidence>
<evidence type="ECO:0000256" key="1">
    <source>
        <dbReference type="ARBA" id="ARBA00006360"/>
    </source>
</evidence>
<keyword evidence="9 11" id="KW-0239">DNA-directed DNA polymerase</keyword>
<dbReference type="Gene3D" id="3.30.300.150">
    <property type="entry name" value="DNA polymerase III, tau subunit, domain V"/>
    <property type="match status" value="1"/>
</dbReference>
<evidence type="ECO:0000256" key="8">
    <source>
        <dbReference type="ARBA" id="ARBA00022840"/>
    </source>
</evidence>
<dbReference type="GO" id="GO:0003887">
    <property type="term" value="F:DNA-directed DNA polymerase activity"/>
    <property type="evidence" value="ECO:0007669"/>
    <property type="project" value="UniProtKB-KW"/>
</dbReference>
<evidence type="ECO:0000256" key="2">
    <source>
        <dbReference type="ARBA" id="ARBA00022679"/>
    </source>
</evidence>
<keyword evidence="4 11" id="KW-0235">DNA replication</keyword>
<dbReference type="Gene3D" id="1.10.8.60">
    <property type="match status" value="1"/>
</dbReference>
<keyword evidence="3 11" id="KW-0548">Nucleotidyltransferase</keyword>
<comment type="function">
    <text evidence="11">DNA polymerase III is a complex, multichain enzyme responsible for most of the replicative synthesis in bacteria. This DNA polymerase also exhibits 3' to 5' exonuclease activity.</text>
</comment>
<dbReference type="Gene3D" id="1.20.272.10">
    <property type="match status" value="1"/>
</dbReference>
<keyword evidence="6 11" id="KW-0547">Nucleotide-binding</keyword>
<dbReference type="EMBL" id="AVPT01000005">
    <property type="protein sequence ID" value="KGM57118.1"/>
    <property type="molecule type" value="Genomic_DNA"/>
</dbReference>
<dbReference type="Gene3D" id="3.40.50.300">
    <property type="entry name" value="P-loop containing nucleotide triphosphate hydrolases"/>
    <property type="match status" value="1"/>
</dbReference>
<evidence type="ECO:0000256" key="6">
    <source>
        <dbReference type="ARBA" id="ARBA00022741"/>
    </source>
</evidence>
<feature type="compositionally biased region" description="Pro residues" evidence="12">
    <location>
        <begin position="451"/>
        <end position="460"/>
    </location>
</feature>
<proteinExistence type="inferred from homology"/>
<dbReference type="EC" id="2.7.7.7" evidence="11"/>
<dbReference type="STRING" id="913325.N799_14015"/>
<dbReference type="Pfam" id="PF22608">
    <property type="entry name" value="DNAX_ATPase_lid"/>
    <property type="match status" value="1"/>
</dbReference>
<dbReference type="GO" id="GO:0006261">
    <property type="term" value="P:DNA-templated DNA replication"/>
    <property type="evidence" value="ECO:0007669"/>
    <property type="project" value="TreeGrafter"/>
</dbReference>
<comment type="subunit">
    <text evidence="11">DNA polymerase III contains a core (composed of alpha, epsilon and theta chains) that associates with a tau subunit. This core dimerizes to form the POLIII' complex. PolIII' associates with the gamma complex (composed of gamma, delta, delta', psi and chi chains) and with the beta chain to form the complete DNA polymerase III complex.</text>
</comment>
<evidence type="ECO:0000256" key="9">
    <source>
        <dbReference type="ARBA" id="ARBA00022932"/>
    </source>
</evidence>
<feature type="region of interest" description="Disordered" evidence="12">
    <location>
        <begin position="366"/>
        <end position="470"/>
    </location>
</feature>
<dbReference type="NCBIfam" id="TIGR02397">
    <property type="entry name" value="dnaX_nterm"/>
    <property type="match status" value="1"/>
</dbReference>
<dbReference type="Proteomes" id="UP000029989">
    <property type="component" value="Unassembled WGS sequence"/>
</dbReference>
<evidence type="ECO:0000256" key="5">
    <source>
        <dbReference type="ARBA" id="ARBA00022723"/>
    </source>
</evidence>
<dbReference type="GO" id="GO:0003677">
    <property type="term" value="F:DNA binding"/>
    <property type="evidence" value="ECO:0007669"/>
    <property type="project" value="InterPro"/>
</dbReference>
<keyword evidence="7" id="KW-0862">Zinc</keyword>
<evidence type="ECO:0000313" key="14">
    <source>
        <dbReference type="EMBL" id="KGM57118.1"/>
    </source>
</evidence>
<dbReference type="InterPro" id="IPR008921">
    <property type="entry name" value="DNA_pol3_clamp-load_cplx_C"/>
</dbReference>
<gene>
    <name evidence="11" type="primary">dnaX</name>
    <name evidence="14" type="ORF">N799_14015</name>
</gene>
<dbReference type="PANTHER" id="PTHR11669">
    <property type="entry name" value="REPLICATION FACTOR C / DNA POLYMERASE III GAMMA-TAU SUBUNIT"/>
    <property type="match status" value="1"/>
</dbReference>
<dbReference type="eggNOG" id="COG2812">
    <property type="taxonomic scope" value="Bacteria"/>
</dbReference>
<keyword evidence="8 11" id="KW-0067">ATP-binding</keyword>
<dbReference type="FunFam" id="1.20.272.10:FF:000003">
    <property type="entry name" value="DNA polymerase III subunit gamma/tau"/>
    <property type="match status" value="1"/>
</dbReference>
<dbReference type="Pfam" id="PF12169">
    <property type="entry name" value="DNA_pol3_gamma3"/>
    <property type="match status" value="1"/>
</dbReference>
<dbReference type="PRINTS" id="PR00300">
    <property type="entry name" value="CLPPROTEASEA"/>
</dbReference>
<dbReference type="SUPFAM" id="SSF52540">
    <property type="entry name" value="P-loop containing nucleoside triphosphate hydrolases"/>
    <property type="match status" value="1"/>
</dbReference>
<dbReference type="InterPro" id="IPR027417">
    <property type="entry name" value="P-loop_NTPase"/>
</dbReference>
<dbReference type="OrthoDB" id="9810148at2"/>
<dbReference type="GO" id="GO:0009360">
    <property type="term" value="C:DNA polymerase III complex"/>
    <property type="evidence" value="ECO:0007669"/>
    <property type="project" value="InterPro"/>
</dbReference>
<dbReference type="InterPro" id="IPR012763">
    <property type="entry name" value="DNA_pol_III_sug/sutau_N"/>
</dbReference>
<reference evidence="14 15" key="1">
    <citation type="journal article" date="2015" name="Stand. Genomic Sci.">
        <title>Genomic information of the arsenic-resistant bacterium Lysobacter arseniciresistens type strain ZS79(T) and comparison of Lysobacter draft genomes.</title>
        <authorList>
            <person name="Liu L."/>
            <person name="Zhang S."/>
            <person name="Luo M."/>
            <person name="Wang G."/>
        </authorList>
    </citation>
    <scope>NUCLEOTIDE SEQUENCE [LARGE SCALE GENOMIC DNA]</scope>
    <source>
        <strain evidence="14 15">ZS79</strain>
    </source>
</reference>
<keyword evidence="15" id="KW-1185">Reference proteome</keyword>
<comment type="caution">
    <text evidence="14">The sequence shown here is derived from an EMBL/GenBank/DDBJ whole genome shotgun (WGS) entry which is preliminary data.</text>
</comment>
<dbReference type="InterPro" id="IPR022754">
    <property type="entry name" value="DNA_pol_III_gamma-3"/>
</dbReference>
<evidence type="ECO:0000256" key="3">
    <source>
        <dbReference type="ARBA" id="ARBA00022695"/>
    </source>
</evidence>
<feature type="domain" description="AAA+ ATPase" evidence="13">
    <location>
        <begin position="37"/>
        <end position="188"/>
    </location>
</feature>
<dbReference type="GO" id="GO:0005524">
    <property type="term" value="F:ATP binding"/>
    <property type="evidence" value="ECO:0007669"/>
    <property type="project" value="UniProtKB-KW"/>
</dbReference>
<dbReference type="AlphaFoldDB" id="A0A0A0F424"/>
<feature type="region of interest" description="Disordered" evidence="12">
    <location>
        <begin position="545"/>
        <end position="574"/>
    </location>
</feature>
<evidence type="ECO:0000313" key="15">
    <source>
        <dbReference type="Proteomes" id="UP000029989"/>
    </source>
</evidence>
<keyword evidence="5" id="KW-0479">Metal-binding</keyword>
<feature type="compositionally biased region" description="Low complexity" evidence="12">
    <location>
        <begin position="441"/>
        <end position="450"/>
    </location>
</feature>
<organism evidence="14 15">
    <name type="scientific">Lysobacter arseniciresistens ZS79</name>
    <dbReference type="NCBI Taxonomy" id="913325"/>
    <lineage>
        <taxon>Bacteria</taxon>
        <taxon>Pseudomonadati</taxon>
        <taxon>Pseudomonadota</taxon>
        <taxon>Gammaproteobacteria</taxon>
        <taxon>Lysobacterales</taxon>
        <taxon>Lysobacteraceae</taxon>
        <taxon>Novilysobacter</taxon>
    </lineage>
</organism>
<keyword evidence="2 11" id="KW-0808">Transferase</keyword>
<dbReference type="InterPro" id="IPR045085">
    <property type="entry name" value="HLD_clamp_pol_III_gamma_tau"/>
</dbReference>
<dbReference type="PANTHER" id="PTHR11669:SF0">
    <property type="entry name" value="PROTEIN STICHEL-LIKE 2"/>
    <property type="match status" value="1"/>
</dbReference>
<dbReference type="InterPro" id="IPR003593">
    <property type="entry name" value="AAA+_ATPase"/>
</dbReference>
<evidence type="ECO:0000256" key="7">
    <source>
        <dbReference type="ARBA" id="ARBA00022833"/>
    </source>
</evidence>
<dbReference type="NCBIfam" id="NF005942">
    <property type="entry name" value="PRK07994.1"/>
    <property type="match status" value="1"/>
</dbReference>
<sequence>MSYLVLARKWRPRRFAELVGQEHVVRALTNALDTGRVHHAFLFTGTRGVGKTTIARIFAKSLNCERGTSAEPCGECSACRDIDAGRFLDLLEIDAASNTGVDDVREVIENAQYMPSRGRMKVYLIDEVHMLSKAAFNALLKTLEEPPGHVKFLLATTDPQKLPVTVLSRCLQFNLKRLDEDQITGQVNKILAAEGIVAEPGAVRQLARAADGSLRDGLSLLDQAIAYTGSGTAGGGLTDAAVAAMLGTVDRTRVGALLQALADGDGEALMAEVAGLAEFSPDWSSVLEALTDALHRVQVRQLVPAAANEAEGVDLDGLADALRPELVQLWYQMALHGRRDLPLAPSPRAGFEMAVLRMLAFRPAGGEGVRAAPSRSDARREATGAPAAAAASAAEPHGSTGGPAAGMEPPAVATPAREHVREPVRIAVSEPEPELEREPASKPAAVAVPATPTPPSPPAPSTHANANPGLDTADDWLDWVARSPLRGPARMLAEHAGFVGCGDGLLRLSLSADDEMLKLPALVDDIAEALTPLFGARPQLRFESAGAPSESLRQRNERARDERQAAAEDAFLGDPEVQRLIHQHGARLVPDSIRPHDA</sequence>
<dbReference type="CDD" id="cd00009">
    <property type="entry name" value="AAA"/>
    <property type="match status" value="1"/>
</dbReference>
<dbReference type="FunFam" id="1.10.8.60:FF:000013">
    <property type="entry name" value="DNA polymerase III subunit gamma/tau"/>
    <property type="match status" value="1"/>
</dbReference>
<evidence type="ECO:0000256" key="10">
    <source>
        <dbReference type="ARBA" id="ARBA00049244"/>
    </source>
</evidence>
<name>A0A0A0F424_9GAMM</name>
<comment type="catalytic activity">
    <reaction evidence="10 11">
        <text>DNA(n) + a 2'-deoxyribonucleoside 5'-triphosphate = DNA(n+1) + diphosphate</text>
        <dbReference type="Rhea" id="RHEA:22508"/>
        <dbReference type="Rhea" id="RHEA-COMP:17339"/>
        <dbReference type="Rhea" id="RHEA-COMP:17340"/>
        <dbReference type="ChEBI" id="CHEBI:33019"/>
        <dbReference type="ChEBI" id="CHEBI:61560"/>
        <dbReference type="ChEBI" id="CHEBI:173112"/>
        <dbReference type="EC" id="2.7.7.7"/>
    </reaction>
</comment>
<feature type="compositionally biased region" description="Low complexity" evidence="12">
    <location>
        <begin position="383"/>
        <end position="398"/>
    </location>
</feature>
<dbReference type="InterPro" id="IPR001270">
    <property type="entry name" value="ClpA/B"/>
</dbReference>
<dbReference type="RefSeq" id="WP_036208444.1">
    <property type="nucleotide sequence ID" value="NZ_AVPT01000005.1"/>
</dbReference>
<dbReference type="CDD" id="cd18137">
    <property type="entry name" value="HLD_clamp_pol_III_gamma_tau"/>
    <property type="match status" value="1"/>
</dbReference>
<dbReference type="Pfam" id="PF13177">
    <property type="entry name" value="DNA_pol3_delta2"/>
    <property type="match status" value="1"/>
</dbReference>
<dbReference type="InterPro" id="IPR050238">
    <property type="entry name" value="DNA_Rep/Repair_Clamp_Loader"/>
</dbReference>
<dbReference type="SMART" id="SM00382">
    <property type="entry name" value="AAA"/>
    <property type="match status" value="1"/>
</dbReference>